<dbReference type="Proteomes" id="UP000019183">
    <property type="component" value="Unassembled WGS sequence"/>
</dbReference>
<keyword evidence="2" id="KW-1185">Reference proteome</keyword>
<proteinExistence type="predicted"/>
<reference evidence="1" key="1">
    <citation type="submission" date="2013-10" db="EMBL/GenBank/DDBJ databases">
        <title>Antibiotic resistance diversity of beta-lactamase producers in the General Hospital Vienna.</title>
        <authorList>
            <person name="Barisic I."/>
            <person name="Mitteregger D."/>
            <person name="Hirschl A.M."/>
            <person name="Noehammer C."/>
            <person name="Wiesinger-Mayr H."/>
        </authorList>
    </citation>
    <scope>NUCLEOTIDE SEQUENCE [LARGE SCALE GENOMIC DNA]</scope>
    <source>
        <strain evidence="1">IS43</strain>
    </source>
</reference>
<evidence type="ECO:0000313" key="1">
    <source>
        <dbReference type="EMBL" id="CDL07474.1"/>
    </source>
</evidence>
<comment type="caution">
    <text evidence="1">The sequence shown here is derived from an EMBL/GenBank/DDBJ whole genome shotgun (WGS) entry which is preliminary data.</text>
</comment>
<protein>
    <submittedName>
        <fullName evidence="1">Uncharacterized protein</fullName>
    </submittedName>
</protein>
<accession>W1DHG1</accession>
<evidence type="ECO:0000313" key="2">
    <source>
        <dbReference type="Proteomes" id="UP000019183"/>
    </source>
</evidence>
<sequence>MHGKTLAHGFQYFHRLVHHFRANAITRQNGNMVILRHYTVSLLFSLF</sequence>
<dbReference type="EMBL" id="CBWK010000047">
    <property type="protein sequence ID" value="CDL07474.1"/>
    <property type="molecule type" value="Genomic_DNA"/>
</dbReference>
<dbReference type="AlphaFoldDB" id="W1DHG1"/>
<name>W1DHG1_KLEPN</name>
<organism evidence="1 2">
    <name type="scientific">Klebsiella pneumoniae IS43</name>
    <dbReference type="NCBI Taxonomy" id="1432552"/>
    <lineage>
        <taxon>Bacteria</taxon>
        <taxon>Pseudomonadati</taxon>
        <taxon>Pseudomonadota</taxon>
        <taxon>Gammaproteobacteria</taxon>
        <taxon>Enterobacterales</taxon>
        <taxon>Enterobacteriaceae</taxon>
        <taxon>Klebsiella/Raoultella group</taxon>
        <taxon>Klebsiella</taxon>
        <taxon>Klebsiella pneumoniae complex</taxon>
    </lineage>
</organism>